<keyword evidence="3" id="KW-0418">Kinase</keyword>
<evidence type="ECO:0000256" key="1">
    <source>
        <dbReference type="ARBA" id="ARBA00005790"/>
    </source>
</evidence>
<name>A0ABP0CW81_9PEZI</name>
<dbReference type="CDD" id="cd00071">
    <property type="entry name" value="GMPK"/>
    <property type="match status" value="1"/>
</dbReference>
<sequence length="168" mass="18917">MAVSHTTREPRPGEVYGESYYYISRDEFARLIGADAFIEHAEFNGNLYGTSKQTVLDQAAKGSIVVLDIEMEGVKQLKSTMSTQGNVNYRFIFVRPPNFATLESRLRGRGTEDETSVQRRLTQARNEITCSETPGVHDKIIVNNDLDAAYKELDDFVFRKAERGGKDA</sequence>
<dbReference type="InterPro" id="IPR020590">
    <property type="entry name" value="Guanylate_kinase_CS"/>
</dbReference>
<keyword evidence="2" id="KW-0808">Transferase</keyword>
<dbReference type="Gene3D" id="3.30.63.10">
    <property type="entry name" value="Guanylate Kinase phosphate binding domain"/>
    <property type="match status" value="1"/>
</dbReference>
<dbReference type="InterPro" id="IPR008145">
    <property type="entry name" value="GK/Ca_channel_bsu"/>
</dbReference>
<dbReference type="PANTHER" id="PTHR23117:SF13">
    <property type="entry name" value="GUANYLATE KINASE"/>
    <property type="match status" value="1"/>
</dbReference>
<dbReference type="PROSITE" id="PS50052">
    <property type="entry name" value="GUANYLATE_KINASE_2"/>
    <property type="match status" value="1"/>
</dbReference>
<evidence type="ECO:0000313" key="5">
    <source>
        <dbReference type="EMBL" id="CAK7236318.1"/>
    </source>
</evidence>
<dbReference type="PROSITE" id="PS00856">
    <property type="entry name" value="GUANYLATE_KINASE_1"/>
    <property type="match status" value="1"/>
</dbReference>
<evidence type="ECO:0000256" key="3">
    <source>
        <dbReference type="ARBA" id="ARBA00022777"/>
    </source>
</evidence>
<evidence type="ECO:0000313" key="6">
    <source>
        <dbReference type="Proteomes" id="UP001642482"/>
    </source>
</evidence>
<organism evidence="5 6">
    <name type="scientific">Sporothrix eucalyptigena</name>
    <dbReference type="NCBI Taxonomy" id="1812306"/>
    <lineage>
        <taxon>Eukaryota</taxon>
        <taxon>Fungi</taxon>
        <taxon>Dikarya</taxon>
        <taxon>Ascomycota</taxon>
        <taxon>Pezizomycotina</taxon>
        <taxon>Sordariomycetes</taxon>
        <taxon>Sordariomycetidae</taxon>
        <taxon>Ophiostomatales</taxon>
        <taxon>Ophiostomataceae</taxon>
        <taxon>Sporothrix</taxon>
    </lineage>
</organism>
<dbReference type="Pfam" id="PF00625">
    <property type="entry name" value="Guanylate_kin"/>
    <property type="match status" value="1"/>
</dbReference>
<feature type="domain" description="Guanylate kinase-like" evidence="4">
    <location>
        <begin position="1"/>
        <end position="158"/>
    </location>
</feature>
<dbReference type="SUPFAM" id="SSF52540">
    <property type="entry name" value="P-loop containing nucleoside triphosphate hydrolases"/>
    <property type="match status" value="1"/>
</dbReference>
<evidence type="ECO:0000259" key="4">
    <source>
        <dbReference type="PROSITE" id="PS50052"/>
    </source>
</evidence>
<dbReference type="EMBL" id="CAWUHD010000161">
    <property type="protein sequence ID" value="CAK7236318.1"/>
    <property type="molecule type" value="Genomic_DNA"/>
</dbReference>
<dbReference type="PANTHER" id="PTHR23117">
    <property type="entry name" value="GUANYLATE KINASE-RELATED"/>
    <property type="match status" value="1"/>
</dbReference>
<accession>A0ABP0CW81</accession>
<proteinExistence type="inferred from homology"/>
<evidence type="ECO:0000256" key="2">
    <source>
        <dbReference type="ARBA" id="ARBA00022679"/>
    </source>
</evidence>
<dbReference type="Gene3D" id="3.40.50.300">
    <property type="entry name" value="P-loop containing nucleotide triphosphate hydrolases"/>
    <property type="match status" value="1"/>
</dbReference>
<comment type="similarity">
    <text evidence="1">Belongs to the guanylate kinase family.</text>
</comment>
<protein>
    <recommendedName>
        <fullName evidence="4">Guanylate kinase-like domain-containing protein</fullName>
    </recommendedName>
</protein>
<reference evidence="5 6" key="1">
    <citation type="submission" date="2024-01" db="EMBL/GenBank/DDBJ databases">
        <authorList>
            <person name="Allen C."/>
            <person name="Tagirdzhanova G."/>
        </authorList>
    </citation>
    <scope>NUCLEOTIDE SEQUENCE [LARGE SCALE GENOMIC DNA]</scope>
</reference>
<gene>
    <name evidence="5" type="ORF">SEUCBS140593_009580</name>
</gene>
<dbReference type="SMART" id="SM00072">
    <property type="entry name" value="GuKc"/>
    <property type="match status" value="1"/>
</dbReference>
<comment type="caution">
    <text evidence="5">The sequence shown here is derived from an EMBL/GenBank/DDBJ whole genome shotgun (WGS) entry which is preliminary data.</text>
</comment>
<dbReference type="InterPro" id="IPR027417">
    <property type="entry name" value="P-loop_NTPase"/>
</dbReference>
<dbReference type="InterPro" id="IPR008144">
    <property type="entry name" value="Guanylate_kin-like_dom"/>
</dbReference>
<dbReference type="Proteomes" id="UP001642482">
    <property type="component" value="Unassembled WGS sequence"/>
</dbReference>
<keyword evidence="6" id="KW-1185">Reference proteome</keyword>